<evidence type="ECO:0000256" key="3">
    <source>
        <dbReference type="ARBA" id="ARBA00023015"/>
    </source>
</evidence>
<dbReference type="EMBL" id="VCHE01000098">
    <property type="protein sequence ID" value="KAB2571569.1"/>
    <property type="molecule type" value="Genomic_DNA"/>
</dbReference>
<evidence type="ECO:0000256" key="4">
    <source>
        <dbReference type="ARBA" id="ARBA00023163"/>
    </source>
</evidence>
<sequence>MQPRREHPYPIGPGPGAPAYPPPQINSLNDHQSAVSQASSSTMNSQPMYGGIPPSQTQPGAYAPADPGALQPSCGTREGKTFELVVEQQPVRARMCGFGDKDRRPITPPPCIRLIVRDSTTGKEIPFEEVDSTFFVLTVDLWSSDARQEVNLVRASSGAPTVSISTSTLTSYPPHIERGWQDPGPYAMPMGPRAGAYSTGPPGYAMSPAPHMPPQMQGGYHQGYPGASPITPPMGQYPPQYGGPPQHQGYPVAAQAMPVMPPAAPATSSATGMFTRNLIGSLSVNAFRLNDTNGKTGFWFVLQDLSVRTEGVFRLKMNFVDVGKNIGGGNNLNTGKAPVLASCFSDAFQVYSAKKFPGVIESTPLSKCFAAQGIKIPIRKDGPKPANAAEYENDDQ</sequence>
<dbReference type="Pfam" id="PF11754">
    <property type="entry name" value="Velvet"/>
    <property type="match status" value="1"/>
</dbReference>
<comment type="similarity">
    <text evidence="6">Belongs to the velvet family. VelB subfamily.</text>
</comment>
<dbReference type="InterPro" id="IPR038491">
    <property type="entry name" value="Velvet_dom_sf"/>
</dbReference>
<accession>A0A5N5D1J7</accession>
<keyword evidence="5" id="KW-0539">Nucleus</keyword>
<evidence type="ECO:0000259" key="8">
    <source>
        <dbReference type="PROSITE" id="PS51821"/>
    </source>
</evidence>
<keyword evidence="3" id="KW-0805">Transcription regulation</keyword>
<evidence type="ECO:0000256" key="1">
    <source>
        <dbReference type="ARBA" id="ARBA00004123"/>
    </source>
</evidence>
<feature type="domain" description="Velvet" evidence="8">
    <location>
        <begin position="76"/>
        <end position="379"/>
    </location>
</feature>
<name>A0A5N5D1J7_9PEZI</name>
<dbReference type="OrthoDB" id="1746739at2759"/>
<comment type="subcellular location">
    <subcellularLocation>
        <location evidence="1">Nucleus</location>
    </subcellularLocation>
</comment>
<dbReference type="InterPro" id="IPR037525">
    <property type="entry name" value="Velvet_dom"/>
</dbReference>
<dbReference type="PROSITE" id="PS51821">
    <property type="entry name" value="VELVET"/>
    <property type="match status" value="1"/>
</dbReference>
<keyword evidence="4" id="KW-0804">Transcription</keyword>
<evidence type="ECO:0000313" key="9">
    <source>
        <dbReference type="EMBL" id="KAB2571569.1"/>
    </source>
</evidence>
<feature type="compositionally biased region" description="Polar residues" evidence="7">
    <location>
        <begin position="25"/>
        <end position="47"/>
    </location>
</feature>
<evidence type="ECO:0000313" key="10">
    <source>
        <dbReference type="EMBL" id="KAF9629982.1"/>
    </source>
</evidence>
<keyword evidence="11" id="KW-1185">Reference proteome</keyword>
<dbReference type="AlphaFoldDB" id="A0A5N5D1J7"/>
<dbReference type="InterPro" id="IPR021740">
    <property type="entry name" value="Velvet"/>
</dbReference>
<reference evidence="10" key="1">
    <citation type="submission" date="2016-08" db="EMBL/GenBank/DDBJ databases">
        <authorList>
            <person name="Yan J."/>
        </authorList>
    </citation>
    <scope>NUCLEOTIDE SEQUENCE</scope>
    <source>
        <strain evidence="10">CSS-01s</strain>
    </source>
</reference>
<evidence type="ECO:0000256" key="6">
    <source>
        <dbReference type="ARBA" id="ARBA00038045"/>
    </source>
</evidence>
<dbReference type="PANTHER" id="PTHR33572:SF3">
    <property type="entry name" value="VELVET COMPLEX SUBUNIT B"/>
    <property type="match status" value="1"/>
</dbReference>
<feature type="compositionally biased region" description="Low complexity" evidence="7">
    <location>
        <begin position="237"/>
        <end position="246"/>
    </location>
</feature>
<evidence type="ECO:0000313" key="11">
    <source>
        <dbReference type="Proteomes" id="UP000325902"/>
    </source>
</evidence>
<keyword evidence="2" id="KW-0749">Sporulation</keyword>
<feature type="compositionally biased region" description="Pro residues" evidence="7">
    <location>
        <begin position="10"/>
        <end position="24"/>
    </location>
</feature>
<organism evidence="9 11">
    <name type="scientific">Lasiodiplodia theobromae</name>
    <dbReference type="NCBI Taxonomy" id="45133"/>
    <lineage>
        <taxon>Eukaryota</taxon>
        <taxon>Fungi</taxon>
        <taxon>Dikarya</taxon>
        <taxon>Ascomycota</taxon>
        <taxon>Pezizomycotina</taxon>
        <taxon>Dothideomycetes</taxon>
        <taxon>Dothideomycetes incertae sedis</taxon>
        <taxon>Botryosphaeriales</taxon>
        <taxon>Botryosphaeriaceae</taxon>
        <taxon>Lasiodiplodia</taxon>
    </lineage>
</organism>
<reference evidence="9 11" key="3">
    <citation type="journal article" date="2019" name="Sci. Rep.">
        <title>A multi-omics analysis of the grapevine pathogen Lasiodiplodia theobromae reveals that temperature affects the expression of virulence- and pathogenicity-related genes.</title>
        <authorList>
            <person name="Felix C."/>
            <person name="Meneses R."/>
            <person name="Goncalves M.F.M."/>
            <person name="Tilleman L."/>
            <person name="Duarte A.S."/>
            <person name="Jorrin-Novo J.V."/>
            <person name="Van de Peer Y."/>
            <person name="Deforce D."/>
            <person name="Van Nieuwerburgh F."/>
            <person name="Esteves A.C."/>
            <person name="Alves A."/>
        </authorList>
    </citation>
    <scope>NUCLEOTIDE SEQUENCE [LARGE SCALE GENOMIC DNA]</scope>
    <source>
        <strain evidence="9 11">LA-SOL3</strain>
    </source>
</reference>
<proteinExistence type="inferred from homology"/>
<dbReference type="Proteomes" id="UP000325902">
    <property type="component" value="Unassembled WGS sequence"/>
</dbReference>
<evidence type="ECO:0000256" key="7">
    <source>
        <dbReference type="SAM" id="MobiDB-lite"/>
    </source>
</evidence>
<dbReference type="EMBL" id="MDYX01000037">
    <property type="protein sequence ID" value="KAF9629982.1"/>
    <property type="molecule type" value="Genomic_DNA"/>
</dbReference>
<dbReference type="GO" id="GO:0005634">
    <property type="term" value="C:nucleus"/>
    <property type="evidence" value="ECO:0007669"/>
    <property type="project" value="UniProtKB-SubCell"/>
</dbReference>
<dbReference type="Gene3D" id="2.60.40.3960">
    <property type="entry name" value="Velvet domain"/>
    <property type="match status" value="2"/>
</dbReference>
<gene>
    <name evidence="9" type="primary">velB</name>
    <name evidence="10" type="ORF">BFW01_g163</name>
    <name evidence="9" type="ORF">DBV05_g9758</name>
</gene>
<evidence type="ECO:0000256" key="2">
    <source>
        <dbReference type="ARBA" id="ARBA00022969"/>
    </source>
</evidence>
<evidence type="ECO:0000256" key="5">
    <source>
        <dbReference type="ARBA" id="ARBA00023242"/>
    </source>
</evidence>
<feature type="region of interest" description="Disordered" evidence="7">
    <location>
        <begin position="1"/>
        <end position="76"/>
    </location>
</feature>
<dbReference type="PANTHER" id="PTHR33572">
    <property type="entry name" value="SPORE DEVELOPMENT REGULATOR VOSA"/>
    <property type="match status" value="1"/>
</dbReference>
<reference evidence="10" key="2">
    <citation type="journal article" date="2018" name="DNA Res.">
        <title>Comparative genome and transcriptome analyses reveal adaptations to opportunistic infections in woody plant degrading pathogens of Botryosphaeriaceae.</title>
        <authorList>
            <person name="Yan J.Y."/>
            <person name="Zhao W.S."/>
            <person name="Chen Z."/>
            <person name="Xing Q.K."/>
            <person name="Zhang W."/>
            <person name="Chethana K.W.T."/>
            <person name="Xue M.F."/>
            <person name="Xu J.P."/>
            <person name="Phillips A.J.L."/>
            <person name="Wang Y."/>
            <person name="Liu J.H."/>
            <person name="Liu M."/>
            <person name="Zhou Y."/>
            <person name="Jayawardena R.S."/>
            <person name="Manawasinghe I.S."/>
            <person name="Huang J.B."/>
            <person name="Qiao G.H."/>
            <person name="Fu C.Y."/>
            <person name="Guo F.F."/>
            <person name="Dissanayake A.J."/>
            <person name="Peng Y.L."/>
            <person name="Hyde K.D."/>
            <person name="Li X.H."/>
        </authorList>
    </citation>
    <scope>NUCLEOTIDE SEQUENCE</scope>
    <source>
        <strain evidence="10">CSS-01s</strain>
    </source>
</reference>
<dbReference type="Proteomes" id="UP000627934">
    <property type="component" value="Unassembled WGS sequence"/>
</dbReference>
<protein>
    <submittedName>
        <fullName evidence="10">Developmental regulator protein</fullName>
    </submittedName>
    <submittedName>
        <fullName evidence="9">Velvet complex subunit B</fullName>
    </submittedName>
</protein>
<dbReference type="GO" id="GO:0030435">
    <property type="term" value="P:sporulation resulting in formation of a cellular spore"/>
    <property type="evidence" value="ECO:0007669"/>
    <property type="project" value="UniProtKB-KW"/>
</dbReference>
<feature type="region of interest" description="Disordered" evidence="7">
    <location>
        <begin position="199"/>
        <end position="246"/>
    </location>
</feature>
<comment type="caution">
    <text evidence="9">The sequence shown here is derived from an EMBL/GenBank/DDBJ whole genome shotgun (WGS) entry which is preliminary data.</text>
</comment>